<evidence type="ECO:0000256" key="2">
    <source>
        <dbReference type="ARBA" id="ARBA00022676"/>
    </source>
</evidence>
<keyword evidence="4" id="KW-1133">Transmembrane helix</keyword>
<dbReference type="SUPFAM" id="SSF53448">
    <property type="entry name" value="Nucleotide-diphospho-sugar transferases"/>
    <property type="match status" value="1"/>
</dbReference>
<evidence type="ECO:0000256" key="3">
    <source>
        <dbReference type="ARBA" id="ARBA00022679"/>
    </source>
</evidence>
<feature type="transmembrane region" description="Helical" evidence="4">
    <location>
        <begin position="308"/>
        <end position="328"/>
    </location>
</feature>
<dbReference type="AlphaFoldDB" id="A0A5C7VPL1"/>
<evidence type="ECO:0000256" key="4">
    <source>
        <dbReference type="SAM" id="Phobius"/>
    </source>
</evidence>
<keyword evidence="4" id="KW-0812">Transmembrane</keyword>
<evidence type="ECO:0000256" key="1">
    <source>
        <dbReference type="ARBA" id="ARBA00006739"/>
    </source>
</evidence>
<name>A0A5C7VPL1_9PROT</name>
<dbReference type="Gene3D" id="3.90.550.10">
    <property type="entry name" value="Spore Coat Polysaccharide Biosynthesis Protein SpsA, Chain A"/>
    <property type="match status" value="1"/>
</dbReference>
<keyword evidence="4" id="KW-0472">Membrane</keyword>
<evidence type="ECO:0000259" key="5">
    <source>
        <dbReference type="Pfam" id="PF00535"/>
    </source>
</evidence>
<evidence type="ECO:0000313" key="7">
    <source>
        <dbReference type="Proteomes" id="UP000321055"/>
    </source>
</evidence>
<proteinExistence type="inferred from homology"/>
<sequence length="357" mass="40180">MTNETATPIIDVVIPVYNAAELTKRCIDSVIAYLGSSIRTVHIQDDASGVETHAMLDNLSYPQLHVYHAPENQGYGKSVNDAMARSDADWVLVLNSDIEVLNNFLPWLSGAFAADPRLAVISPTEGDSAETQASRYVRQPGGYIATYRFRGYAFLIRRAVFQAMSGFDAQFGRGYYEDTDLGRRLDQQGWRMGVHPDATVRHETGASFGRGKAYRELVQRNRLLYLSRYPLARQNVLAVSGNATLTDLPPRIANSLEQVMRQGGRLHWLTPAPLPQLSCLQMRNGTAGFKTITKLMLRGWSREDKRITAVWILPGVSAGLRILLTLFVRLRRLEMREWQEDQYGSTQQQGADRRDTE</sequence>
<comment type="caution">
    <text evidence="6">The sequence shown here is derived from an EMBL/GenBank/DDBJ whole genome shotgun (WGS) entry which is preliminary data.</text>
</comment>
<accession>A0A5C7VPL1</accession>
<gene>
    <name evidence="6" type="ORF">E6Q60_11060</name>
</gene>
<dbReference type="Pfam" id="PF00535">
    <property type="entry name" value="Glycos_transf_2"/>
    <property type="match status" value="1"/>
</dbReference>
<dbReference type="Proteomes" id="UP000321055">
    <property type="component" value="Unassembled WGS sequence"/>
</dbReference>
<dbReference type="InterPro" id="IPR001173">
    <property type="entry name" value="Glyco_trans_2-like"/>
</dbReference>
<dbReference type="EMBL" id="SSFX01000089">
    <property type="protein sequence ID" value="TXI26969.1"/>
    <property type="molecule type" value="Genomic_DNA"/>
</dbReference>
<evidence type="ECO:0000313" key="6">
    <source>
        <dbReference type="EMBL" id="TXI26969.1"/>
    </source>
</evidence>
<keyword evidence="3 6" id="KW-0808">Transferase</keyword>
<dbReference type="InterPro" id="IPR029044">
    <property type="entry name" value="Nucleotide-diphossugar_trans"/>
</dbReference>
<reference evidence="6 7" key="1">
    <citation type="submission" date="2018-09" db="EMBL/GenBank/DDBJ databases">
        <title>Metagenome Assembled Genomes from an Advanced Water Purification Facility.</title>
        <authorList>
            <person name="Stamps B.W."/>
            <person name="Spear J.R."/>
        </authorList>
    </citation>
    <scope>NUCLEOTIDE SEQUENCE [LARGE SCALE GENOMIC DNA]</scope>
    <source>
        <strain evidence="6">Bin_54_1</strain>
    </source>
</reference>
<dbReference type="CDD" id="cd04186">
    <property type="entry name" value="GT_2_like_c"/>
    <property type="match status" value="1"/>
</dbReference>
<dbReference type="PANTHER" id="PTHR43179">
    <property type="entry name" value="RHAMNOSYLTRANSFERASE WBBL"/>
    <property type="match status" value="1"/>
</dbReference>
<comment type="similarity">
    <text evidence="1">Belongs to the glycosyltransferase 2 family.</text>
</comment>
<keyword evidence="2" id="KW-0328">Glycosyltransferase</keyword>
<organism evidence="6 7">
    <name type="scientific">Nitrosomonas oligotropha</name>
    <dbReference type="NCBI Taxonomy" id="42354"/>
    <lineage>
        <taxon>Bacteria</taxon>
        <taxon>Pseudomonadati</taxon>
        <taxon>Pseudomonadota</taxon>
        <taxon>Betaproteobacteria</taxon>
        <taxon>Nitrosomonadales</taxon>
        <taxon>Nitrosomonadaceae</taxon>
        <taxon>Nitrosomonas</taxon>
    </lineage>
</organism>
<feature type="domain" description="Glycosyltransferase 2-like" evidence="5">
    <location>
        <begin position="12"/>
        <end position="156"/>
    </location>
</feature>
<protein>
    <submittedName>
        <fullName evidence="6">Glycosyltransferase family 2 protein</fullName>
    </submittedName>
</protein>
<dbReference type="PANTHER" id="PTHR43179:SF12">
    <property type="entry name" value="GALACTOFURANOSYLTRANSFERASE GLFT2"/>
    <property type="match status" value="1"/>
</dbReference>
<dbReference type="GO" id="GO:0016757">
    <property type="term" value="F:glycosyltransferase activity"/>
    <property type="evidence" value="ECO:0007669"/>
    <property type="project" value="UniProtKB-KW"/>
</dbReference>